<evidence type="ECO:0000256" key="2">
    <source>
        <dbReference type="ARBA" id="ARBA00023157"/>
    </source>
</evidence>
<name>A0A3Q2XRY0_HIPCM</name>
<evidence type="ECO:0000259" key="4">
    <source>
        <dbReference type="PROSITE" id="PS50041"/>
    </source>
</evidence>
<dbReference type="CDD" id="cd03590">
    <property type="entry name" value="CLECT_DC-SIGN_like"/>
    <property type="match status" value="1"/>
</dbReference>
<reference evidence="5" key="2">
    <citation type="submission" date="2025-09" db="UniProtKB">
        <authorList>
            <consortium name="Ensembl"/>
        </authorList>
    </citation>
    <scope>IDENTIFICATION</scope>
</reference>
<dbReference type="PROSITE" id="PS00615">
    <property type="entry name" value="C_TYPE_LECTIN_1"/>
    <property type="match status" value="1"/>
</dbReference>
<dbReference type="PROSITE" id="PS50041">
    <property type="entry name" value="C_TYPE_LECTIN_2"/>
    <property type="match status" value="1"/>
</dbReference>
<dbReference type="Pfam" id="PF00059">
    <property type="entry name" value="Lectin_C"/>
    <property type="match status" value="1"/>
</dbReference>
<proteinExistence type="predicted"/>
<protein>
    <submittedName>
        <fullName evidence="5">CD209 antigen-like</fullName>
    </submittedName>
</protein>
<feature type="domain" description="C-type lectin" evidence="4">
    <location>
        <begin position="24"/>
        <end position="140"/>
    </location>
</feature>
<dbReference type="SMART" id="SM00034">
    <property type="entry name" value="CLECT"/>
    <property type="match status" value="1"/>
</dbReference>
<evidence type="ECO:0000256" key="1">
    <source>
        <dbReference type="ARBA" id="ARBA00022734"/>
    </source>
</evidence>
<dbReference type="Ensembl" id="ENSHCOT00000009650.1">
    <property type="protein sequence ID" value="ENSHCOP00000002896.1"/>
    <property type="gene ID" value="ENSHCOG00000004143.1"/>
</dbReference>
<feature type="chain" id="PRO_5018725921" evidence="3">
    <location>
        <begin position="18"/>
        <end position="141"/>
    </location>
</feature>
<keyword evidence="3" id="KW-0732">Signal</keyword>
<dbReference type="PANTHER" id="PTHR22803">
    <property type="entry name" value="MANNOSE, PHOSPHOLIPASE, LECTIN RECEPTOR RELATED"/>
    <property type="match status" value="1"/>
</dbReference>
<dbReference type="OMA" id="CVEIHED"/>
<dbReference type="Gene3D" id="3.10.100.10">
    <property type="entry name" value="Mannose-Binding Protein A, subunit A"/>
    <property type="match status" value="1"/>
</dbReference>
<reference evidence="5" key="1">
    <citation type="submission" date="2025-08" db="UniProtKB">
        <authorList>
            <consortium name="Ensembl"/>
        </authorList>
    </citation>
    <scope>IDENTIFICATION</scope>
</reference>
<dbReference type="SUPFAM" id="SSF56436">
    <property type="entry name" value="C-type lectin-like"/>
    <property type="match status" value="1"/>
</dbReference>
<keyword evidence="6" id="KW-1185">Reference proteome</keyword>
<dbReference type="GO" id="GO:0030246">
    <property type="term" value="F:carbohydrate binding"/>
    <property type="evidence" value="ECO:0007669"/>
    <property type="project" value="UniProtKB-KW"/>
</dbReference>
<dbReference type="InterPro" id="IPR050111">
    <property type="entry name" value="C-type_lectin/snaclec_domain"/>
</dbReference>
<keyword evidence="1" id="KW-0430">Lectin</keyword>
<dbReference type="InterPro" id="IPR016187">
    <property type="entry name" value="CTDL_fold"/>
</dbReference>
<evidence type="ECO:0000313" key="5">
    <source>
        <dbReference type="Ensembl" id="ENSHCOP00000002896.1"/>
    </source>
</evidence>
<dbReference type="InterPro" id="IPR016186">
    <property type="entry name" value="C-type_lectin-like/link_sf"/>
</dbReference>
<evidence type="ECO:0000313" key="6">
    <source>
        <dbReference type="Proteomes" id="UP000264820"/>
    </source>
</evidence>
<evidence type="ECO:0000256" key="3">
    <source>
        <dbReference type="SAM" id="SignalP"/>
    </source>
</evidence>
<dbReference type="InterPro" id="IPR001304">
    <property type="entry name" value="C-type_lectin-like"/>
</dbReference>
<dbReference type="InterPro" id="IPR033989">
    <property type="entry name" value="CD209-like_CTLD"/>
</dbReference>
<keyword evidence="2" id="KW-1015">Disulfide bond</keyword>
<sequence>SEVDLLVFGIILNCTLCGVGWKKFDGNCYFVSKLSRTWAESRLDCISRGADLVVINSREEQVFLNGLLGRSKDVWIGLSDHIKEGTWVWVDGTPLTTEFWQNEQPNNLGNQDCVEIQTKSSRLGTWNDVSCSLQQPWICEK</sequence>
<accession>A0A3Q2XRY0</accession>
<dbReference type="InterPro" id="IPR018378">
    <property type="entry name" value="C-type_lectin_CS"/>
</dbReference>
<dbReference type="Proteomes" id="UP000264820">
    <property type="component" value="Unplaced"/>
</dbReference>
<organism evidence="5 6">
    <name type="scientific">Hippocampus comes</name>
    <name type="common">Tiger tail seahorse</name>
    <dbReference type="NCBI Taxonomy" id="109280"/>
    <lineage>
        <taxon>Eukaryota</taxon>
        <taxon>Metazoa</taxon>
        <taxon>Chordata</taxon>
        <taxon>Craniata</taxon>
        <taxon>Vertebrata</taxon>
        <taxon>Euteleostomi</taxon>
        <taxon>Actinopterygii</taxon>
        <taxon>Neopterygii</taxon>
        <taxon>Teleostei</taxon>
        <taxon>Neoteleostei</taxon>
        <taxon>Acanthomorphata</taxon>
        <taxon>Syngnathiaria</taxon>
        <taxon>Syngnathiformes</taxon>
        <taxon>Syngnathoidei</taxon>
        <taxon>Syngnathidae</taxon>
        <taxon>Hippocampus</taxon>
    </lineage>
</organism>
<dbReference type="AlphaFoldDB" id="A0A3Q2XRY0"/>
<dbReference type="GeneTree" id="ENSGT01020000230338"/>
<feature type="signal peptide" evidence="3">
    <location>
        <begin position="1"/>
        <end position="17"/>
    </location>
</feature>